<evidence type="ECO:0000313" key="2">
    <source>
        <dbReference type="Proteomes" id="UP001479436"/>
    </source>
</evidence>
<reference evidence="1 2" key="1">
    <citation type="submission" date="2023-04" db="EMBL/GenBank/DDBJ databases">
        <title>Genome of Basidiobolus ranarum AG-B5.</title>
        <authorList>
            <person name="Stajich J.E."/>
            <person name="Carter-House D."/>
            <person name="Gryganskyi A."/>
        </authorList>
    </citation>
    <scope>NUCLEOTIDE SEQUENCE [LARGE SCALE GENOMIC DNA]</scope>
    <source>
        <strain evidence="1 2">AG-B5</strain>
    </source>
</reference>
<keyword evidence="2" id="KW-1185">Reference proteome</keyword>
<accession>A0ABR2WH78</accession>
<proteinExistence type="predicted"/>
<comment type="caution">
    <text evidence="1">The sequence shown here is derived from an EMBL/GenBank/DDBJ whole genome shotgun (WGS) entry which is preliminary data.</text>
</comment>
<dbReference type="Proteomes" id="UP001479436">
    <property type="component" value="Unassembled WGS sequence"/>
</dbReference>
<dbReference type="EMBL" id="JASJQH010001746">
    <property type="protein sequence ID" value="KAK9760855.1"/>
    <property type="molecule type" value="Genomic_DNA"/>
</dbReference>
<gene>
    <name evidence="1" type="ORF">K7432_014708</name>
</gene>
<organism evidence="1 2">
    <name type="scientific">Basidiobolus ranarum</name>
    <dbReference type="NCBI Taxonomy" id="34480"/>
    <lineage>
        <taxon>Eukaryota</taxon>
        <taxon>Fungi</taxon>
        <taxon>Fungi incertae sedis</taxon>
        <taxon>Zoopagomycota</taxon>
        <taxon>Entomophthoromycotina</taxon>
        <taxon>Basidiobolomycetes</taxon>
        <taxon>Basidiobolales</taxon>
        <taxon>Basidiobolaceae</taxon>
        <taxon>Basidiobolus</taxon>
    </lineage>
</organism>
<protein>
    <submittedName>
        <fullName evidence="1">Uncharacterized protein</fullName>
    </submittedName>
</protein>
<sequence>MKLIELALGECSLKLPTSASTGKRTALGVATSDIGLIERKLVAFLQEPCNTERINVAHTGFTF</sequence>
<evidence type="ECO:0000313" key="1">
    <source>
        <dbReference type="EMBL" id="KAK9760855.1"/>
    </source>
</evidence>
<name>A0ABR2WH78_9FUNG</name>